<dbReference type="Pfam" id="PF25917">
    <property type="entry name" value="BSH_RND"/>
    <property type="match status" value="1"/>
</dbReference>
<dbReference type="NCBIfam" id="TIGR01730">
    <property type="entry name" value="RND_mfp"/>
    <property type="match status" value="1"/>
</dbReference>
<evidence type="ECO:0000256" key="2">
    <source>
        <dbReference type="SAM" id="Coils"/>
    </source>
</evidence>
<dbReference type="InterPro" id="IPR058624">
    <property type="entry name" value="MdtA-like_HH"/>
</dbReference>
<evidence type="ECO:0000256" key="3">
    <source>
        <dbReference type="SAM" id="MobiDB-lite"/>
    </source>
</evidence>
<name>A0A5B9QTB6_9BACT</name>
<evidence type="ECO:0000256" key="1">
    <source>
        <dbReference type="ARBA" id="ARBA00009477"/>
    </source>
</evidence>
<dbReference type="Gene3D" id="2.40.50.100">
    <property type="match status" value="2"/>
</dbReference>
<feature type="coiled-coil region" evidence="2">
    <location>
        <begin position="110"/>
        <end position="217"/>
    </location>
</feature>
<gene>
    <name evidence="7" type="primary">mexA</name>
    <name evidence="7" type="ORF">UC8_29980</name>
</gene>
<evidence type="ECO:0000313" key="7">
    <source>
        <dbReference type="EMBL" id="QEG40980.1"/>
    </source>
</evidence>
<evidence type="ECO:0000259" key="5">
    <source>
        <dbReference type="Pfam" id="PF25917"/>
    </source>
</evidence>
<organism evidence="7 8">
    <name type="scientific">Roseimaritima ulvae</name>
    <dbReference type="NCBI Taxonomy" id="980254"/>
    <lineage>
        <taxon>Bacteria</taxon>
        <taxon>Pseudomonadati</taxon>
        <taxon>Planctomycetota</taxon>
        <taxon>Planctomycetia</taxon>
        <taxon>Pirellulales</taxon>
        <taxon>Pirellulaceae</taxon>
        <taxon>Roseimaritima</taxon>
    </lineage>
</organism>
<dbReference type="PANTHER" id="PTHR30158">
    <property type="entry name" value="ACRA/E-RELATED COMPONENT OF DRUG EFFLUX TRANSPORTER"/>
    <property type="match status" value="1"/>
</dbReference>
<feature type="domain" description="Multidrug resistance protein MdtA-like alpha-helical hairpin" evidence="4">
    <location>
        <begin position="131"/>
        <end position="221"/>
    </location>
</feature>
<dbReference type="Proteomes" id="UP000325286">
    <property type="component" value="Chromosome"/>
</dbReference>
<feature type="compositionally biased region" description="Basic and acidic residues" evidence="3">
    <location>
        <begin position="472"/>
        <end position="481"/>
    </location>
</feature>
<dbReference type="SUPFAM" id="SSF111369">
    <property type="entry name" value="HlyD-like secretion proteins"/>
    <property type="match status" value="3"/>
</dbReference>
<dbReference type="RefSeq" id="WP_148080316.1">
    <property type="nucleotide sequence ID" value="NZ_CP042914.1"/>
</dbReference>
<evidence type="ECO:0000313" key="8">
    <source>
        <dbReference type="Proteomes" id="UP000325286"/>
    </source>
</evidence>
<dbReference type="GO" id="GO:0046677">
    <property type="term" value="P:response to antibiotic"/>
    <property type="evidence" value="ECO:0007669"/>
    <property type="project" value="TreeGrafter"/>
</dbReference>
<dbReference type="GO" id="GO:0030313">
    <property type="term" value="C:cell envelope"/>
    <property type="evidence" value="ECO:0007669"/>
    <property type="project" value="UniProtKB-SubCell"/>
</dbReference>
<dbReference type="InterPro" id="IPR058626">
    <property type="entry name" value="MdtA-like_b-barrel"/>
</dbReference>
<evidence type="ECO:0000259" key="6">
    <source>
        <dbReference type="Pfam" id="PF25944"/>
    </source>
</evidence>
<dbReference type="Pfam" id="PF25944">
    <property type="entry name" value="Beta-barrel_RND"/>
    <property type="match status" value="1"/>
</dbReference>
<dbReference type="Gene3D" id="2.40.420.20">
    <property type="match status" value="1"/>
</dbReference>
<dbReference type="PANTHER" id="PTHR30158:SF10">
    <property type="entry name" value="CATION EFFLUX PUMP"/>
    <property type="match status" value="1"/>
</dbReference>
<dbReference type="InterPro" id="IPR058625">
    <property type="entry name" value="MdtA-like_BSH"/>
</dbReference>
<dbReference type="KEGG" id="rul:UC8_29980"/>
<accession>A0A5B9QTB6</accession>
<comment type="similarity">
    <text evidence="1">Belongs to the membrane fusion protein (MFP) (TC 8.A.1) family.</text>
</comment>
<protein>
    <submittedName>
        <fullName evidence="7">Multidrug resistance protein MexA</fullName>
    </submittedName>
</protein>
<feature type="domain" description="Multidrug resistance protein MdtA-like barrel-sandwich hybrid" evidence="5">
    <location>
        <begin position="70"/>
        <end position="252"/>
    </location>
</feature>
<proteinExistence type="inferred from homology"/>
<feature type="domain" description="Multidrug resistance protein MdtA-like beta-barrel" evidence="6">
    <location>
        <begin position="260"/>
        <end position="347"/>
    </location>
</feature>
<dbReference type="Pfam" id="PF25876">
    <property type="entry name" value="HH_MFP_RND"/>
    <property type="match status" value="1"/>
</dbReference>
<feature type="region of interest" description="Disordered" evidence="3">
    <location>
        <begin position="441"/>
        <end position="481"/>
    </location>
</feature>
<dbReference type="OrthoDB" id="9816569at2"/>
<sequence>MHRLNVPNLCLLAGGVLVTVLTSGCGNSDASGPGASGNPPPLPTVTAAYPLVKQTVEWDAYTGRLEAVNLVEIRARVGGYLQSIHFDEGQVVEEGDLLFVIDPRPYEAELNSARAQLQQAESRLKQSHALLDEAKAKAVQSQAQLNLTDVRYERIKNLNQRNASSQEELDEREAEFLQAKADLEGVRAGIHSAEAAIATAEAEIEIAKAGVETAELNLRYTRIEAPVTGRISRQAVTEGNLIAGGTSSSPALTTITSMDPIYCVFDATERDVLKYVRLAQAGQRESARVVRHPVYLGLVDEQGFPHQGHMDFVDNRFDTNTASMRARCVFPNDNQLLLPGMFGRIRIPGSAPYRAVLIPDSAIGTDQSSQYVYVLMDAEIEQNEDGEDVLVKGRVERRPIKPGPMADGLRVIREGLEGDELIITQGLLRARPGSEVAGTIPAIEAEDDGLPDDYQPVPEEESLSPLPDPLPEELKMTEVSR</sequence>
<dbReference type="EMBL" id="CP042914">
    <property type="protein sequence ID" value="QEG40980.1"/>
    <property type="molecule type" value="Genomic_DNA"/>
</dbReference>
<evidence type="ECO:0000259" key="4">
    <source>
        <dbReference type="Pfam" id="PF25876"/>
    </source>
</evidence>
<dbReference type="AlphaFoldDB" id="A0A5B9QTB6"/>
<keyword evidence="8" id="KW-1185">Reference proteome</keyword>
<keyword evidence="2" id="KW-0175">Coiled coil</keyword>
<dbReference type="GO" id="GO:0005886">
    <property type="term" value="C:plasma membrane"/>
    <property type="evidence" value="ECO:0007669"/>
    <property type="project" value="TreeGrafter"/>
</dbReference>
<reference evidence="7 8" key="1">
    <citation type="submission" date="2019-08" db="EMBL/GenBank/DDBJ databases">
        <title>Deep-cultivation of Planctomycetes and their phenomic and genomic characterization uncovers novel biology.</title>
        <authorList>
            <person name="Wiegand S."/>
            <person name="Jogler M."/>
            <person name="Boedeker C."/>
            <person name="Pinto D."/>
            <person name="Vollmers J."/>
            <person name="Rivas-Marin E."/>
            <person name="Kohn T."/>
            <person name="Peeters S.H."/>
            <person name="Heuer A."/>
            <person name="Rast P."/>
            <person name="Oberbeckmann S."/>
            <person name="Bunk B."/>
            <person name="Jeske O."/>
            <person name="Meyerdierks A."/>
            <person name="Storesund J.E."/>
            <person name="Kallscheuer N."/>
            <person name="Luecker S."/>
            <person name="Lage O.M."/>
            <person name="Pohl T."/>
            <person name="Merkel B.J."/>
            <person name="Hornburger P."/>
            <person name="Mueller R.-W."/>
            <person name="Bruemmer F."/>
            <person name="Labrenz M."/>
            <person name="Spormann A.M."/>
            <person name="Op den Camp H."/>
            <person name="Overmann J."/>
            <person name="Amann R."/>
            <person name="Jetten M.S.M."/>
            <person name="Mascher T."/>
            <person name="Medema M.H."/>
            <person name="Devos D.P."/>
            <person name="Kaster A.-K."/>
            <person name="Ovreas L."/>
            <person name="Rohde M."/>
            <person name="Galperin M.Y."/>
            <person name="Jogler C."/>
        </authorList>
    </citation>
    <scope>NUCLEOTIDE SEQUENCE [LARGE SCALE GENOMIC DNA]</scope>
    <source>
        <strain evidence="7 8">UC8</strain>
    </source>
</reference>
<dbReference type="Gene3D" id="2.40.30.170">
    <property type="match status" value="1"/>
</dbReference>
<dbReference type="Gene3D" id="1.10.287.470">
    <property type="entry name" value="Helix hairpin bin"/>
    <property type="match status" value="3"/>
</dbReference>
<dbReference type="PROSITE" id="PS51257">
    <property type="entry name" value="PROKAR_LIPOPROTEIN"/>
    <property type="match status" value="1"/>
</dbReference>
<dbReference type="GO" id="GO:0022857">
    <property type="term" value="F:transmembrane transporter activity"/>
    <property type="evidence" value="ECO:0007669"/>
    <property type="project" value="InterPro"/>
</dbReference>
<dbReference type="InterPro" id="IPR006143">
    <property type="entry name" value="RND_pump_MFP"/>
</dbReference>